<feature type="compositionally biased region" description="Basic and acidic residues" evidence="2">
    <location>
        <begin position="189"/>
        <end position="199"/>
    </location>
</feature>
<keyword evidence="1" id="KW-0863">Zinc-finger</keyword>
<evidence type="ECO:0000313" key="4">
    <source>
        <dbReference type="EMBL" id="KAJ8026786.1"/>
    </source>
</evidence>
<feature type="region of interest" description="Disordered" evidence="2">
    <location>
        <begin position="1"/>
        <end position="214"/>
    </location>
</feature>
<dbReference type="GO" id="GO:0008270">
    <property type="term" value="F:zinc ion binding"/>
    <property type="evidence" value="ECO:0007669"/>
    <property type="project" value="UniProtKB-KW"/>
</dbReference>
<feature type="compositionally biased region" description="Basic and acidic residues" evidence="2">
    <location>
        <begin position="58"/>
        <end position="74"/>
    </location>
</feature>
<feature type="compositionally biased region" description="Basic and acidic residues" evidence="2">
    <location>
        <begin position="1"/>
        <end position="29"/>
    </location>
</feature>
<sequence>MVKRGERSGQDEPKIPEGTQGEKADDQKPDTATGHIWMEQVPQPNERRRSSRPRRLVYKMEWRDEDVEASREYRCPICKKKYSSGPELEHLQRTHPKGKRPLEDTSKNASRKKRDVKKHSSKDTMHQQDQAGPSRQEQEGKKTTAVPGGGRMTREESHQRSFGYLPLLDDLLGTPRPPTPRSPTPPKTQLDEANTKEIPTEVQGTAGPDPRLFKPIQRGSAATEAQEVMEKAREKARSTTSSHTSCRWAIQRIQESEKKYIITTETAVGEDGRFYRMTKRSSTRSEEDSLCKYIVICS</sequence>
<feature type="compositionally biased region" description="Basic residues" evidence="2">
    <location>
        <begin position="109"/>
        <end position="120"/>
    </location>
</feature>
<evidence type="ECO:0000313" key="5">
    <source>
        <dbReference type="Proteomes" id="UP001152320"/>
    </source>
</evidence>
<organism evidence="4 5">
    <name type="scientific">Holothuria leucospilota</name>
    <name type="common">Black long sea cucumber</name>
    <name type="synonym">Mertensiothuria leucospilota</name>
    <dbReference type="NCBI Taxonomy" id="206669"/>
    <lineage>
        <taxon>Eukaryota</taxon>
        <taxon>Metazoa</taxon>
        <taxon>Echinodermata</taxon>
        <taxon>Eleutherozoa</taxon>
        <taxon>Echinozoa</taxon>
        <taxon>Holothuroidea</taxon>
        <taxon>Aspidochirotacea</taxon>
        <taxon>Aspidochirotida</taxon>
        <taxon>Holothuriidae</taxon>
        <taxon>Holothuria</taxon>
    </lineage>
</organism>
<evidence type="ECO:0000259" key="3">
    <source>
        <dbReference type="PROSITE" id="PS50157"/>
    </source>
</evidence>
<dbReference type="AlphaFoldDB" id="A0A9Q0YS32"/>
<proteinExistence type="predicted"/>
<reference evidence="4" key="1">
    <citation type="submission" date="2021-10" db="EMBL/GenBank/DDBJ databases">
        <title>Tropical sea cucumber genome reveals ecological adaptation and Cuvierian tubules defense mechanism.</title>
        <authorList>
            <person name="Chen T."/>
        </authorList>
    </citation>
    <scope>NUCLEOTIDE SEQUENCE</scope>
    <source>
        <strain evidence="4">Nanhai2018</strain>
        <tissue evidence="4">Muscle</tissue>
    </source>
</reference>
<dbReference type="EMBL" id="JAIZAY010000016">
    <property type="protein sequence ID" value="KAJ8026786.1"/>
    <property type="molecule type" value="Genomic_DNA"/>
</dbReference>
<feature type="compositionally biased region" description="Low complexity" evidence="2">
    <location>
        <begin position="165"/>
        <end position="174"/>
    </location>
</feature>
<gene>
    <name evidence="4" type="ORF">HOLleu_31724</name>
</gene>
<keyword evidence="1" id="KW-0479">Metal-binding</keyword>
<evidence type="ECO:0000256" key="1">
    <source>
        <dbReference type="PROSITE-ProRule" id="PRU00042"/>
    </source>
</evidence>
<feature type="domain" description="C2H2-type" evidence="3">
    <location>
        <begin position="73"/>
        <end position="100"/>
    </location>
</feature>
<dbReference type="PROSITE" id="PS50157">
    <property type="entry name" value="ZINC_FINGER_C2H2_2"/>
    <property type="match status" value="1"/>
</dbReference>
<evidence type="ECO:0000256" key="2">
    <source>
        <dbReference type="SAM" id="MobiDB-lite"/>
    </source>
</evidence>
<protein>
    <recommendedName>
        <fullName evidence="3">C2H2-type domain-containing protein</fullName>
    </recommendedName>
</protein>
<dbReference type="InterPro" id="IPR013087">
    <property type="entry name" value="Znf_C2H2_type"/>
</dbReference>
<feature type="compositionally biased region" description="Pro residues" evidence="2">
    <location>
        <begin position="175"/>
        <end position="186"/>
    </location>
</feature>
<keyword evidence="1" id="KW-0862">Zinc</keyword>
<keyword evidence="5" id="KW-1185">Reference proteome</keyword>
<dbReference type="Proteomes" id="UP001152320">
    <property type="component" value="Chromosome 16"/>
</dbReference>
<comment type="caution">
    <text evidence="4">The sequence shown here is derived from an EMBL/GenBank/DDBJ whole genome shotgun (WGS) entry which is preliminary data.</text>
</comment>
<accession>A0A9Q0YS32</accession>
<name>A0A9Q0YS32_HOLLE</name>